<accession>A0AAU9IAJ4</accession>
<dbReference type="AlphaFoldDB" id="A0AAU9IAJ4"/>
<evidence type="ECO:0000313" key="4">
    <source>
        <dbReference type="Proteomes" id="UP001162131"/>
    </source>
</evidence>
<dbReference type="InterPro" id="IPR045266">
    <property type="entry name" value="DOH_DOMON"/>
</dbReference>
<evidence type="ECO:0000313" key="3">
    <source>
        <dbReference type="EMBL" id="CAG9311476.1"/>
    </source>
</evidence>
<feature type="chain" id="PRO_5043851998" description="DOMON domain-containing protein" evidence="2">
    <location>
        <begin position="17"/>
        <end position="257"/>
    </location>
</feature>
<feature type="signal peptide" evidence="2">
    <location>
        <begin position="1"/>
        <end position="16"/>
    </location>
</feature>
<comment type="caution">
    <text evidence="3">The sequence shown here is derived from an EMBL/GenBank/DDBJ whole genome shotgun (WGS) entry which is preliminary data.</text>
</comment>
<evidence type="ECO:0000256" key="2">
    <source>
        <dbReference type="SAM" id="SignalP"/>
    </source>
</evidence>
<evidence type="ECO:0000256" key="1">
    <source>
        <dbReference type="SAM" id="MobiDB-lite"/>
    </source>
</evidence>
<proteinExistence type="predicted"/>
<organism evidence="3 4">
    <name type="scientific">Blepharisma stoltei</name>
    <dbReference type="NCBI Taxonomy" id="1481888"/>
    <lineage>
        <taxon>Eukaryota</taxon>
        <taxon>Sar</taxon>
        <taxon>Alveolata</taxon>
        <taxon>Ciliophora</taxon>
        <taxon>Postciliodesmatophora</taxon>
        <taxon>Heterotrichea</taxon>
        <taxon>Heterotrichida</taxon>
        <taxon>Blepharismidae</taxon>
        <taxon>Blepharisma</taxon>
    </lineage>
</organism>
<sequence length="257" mass="30064">MKLNLVFLGLIIFVNAGIEYLPRGMKWKWYFPTPDVVNFELWIPHETHQGFDWQGIAIQDVRDPRDNFKCDYFIAFYKEGGFTDRYSEANGLPPLDEVYGGTQDITSEKFDIDGYTVFTLNRKLLTGDIYDVPFDYGRPYLLKWSIGNFNEKGEIQRHTMDNMGMEYFVLTEQYHDRNHDERGKYGPWVEYPPEDENLPDVRNPQYKEWSLMVEDMFPIPPESSTGAFASDKDNEFEPKREKRSSSTGAGLSGFFKN</sequence>
<protein>
    <recommendedName>
        <fullName evidence="5">DOMON domain-containing protein</fullName>
    </recommendedName>
</protein>
<dbReference type="EMBL" id="CAJZBQ010000004">
    <property type="protein sequence ID" value="CAG9311476.1"/>
    <property type="molecule type" value="Genomic_DNA"/>
</dbReference>
<name>A0AAU9IAJ4_9CILI</name>
<evidence type="ECO:0008006" key="5">
    <source>
        <dbReference type="Google" id="ProtNLM"/>
    </source>
</evidence>
<keyword evidence="2" id="KW-0732">Signal</keyword>
<reference evidence="3" key="1">
    <citation type="submission" date="2021-09" db="EMBL/GenBank/DDBJ databases">
        <authorList>
            <consortium name="AG Swart"/>
            <person name="Singh M."/>
            <person name="Singh A."/>
            <person name="Seah K."/>
            <person name="Emmerich C."/>
        </authorList>
    </citation>
    <scope>NUCLEOTIDE SEQUENCE</scope>
    <source>
        <strain evidence="3">ATCC30299</strain>
    </source>
</reference>
<dbReference type="CDD" id="cd09631">
    <property type="entry name" value="DOMON_DOH"/>
    <property type="match status" value="1"/>
</dbReference>
<feature type="region of interest" description="Disordered" evidence="1">
    <location>
        <begin position="220"/>
        <end position="257"/>
    </location>
</feature>
<gene>
    <name evidence="3" type="ORF">BSTOLATCC_MIC3765</name>
</gene>
<feature type="compositionally biased region" description="Basic and acidic residues" evidence="1">
    <location>
        <begin position="230"/>
        <end position="244"/>
    </location>
</feature>
<dbReference type="Proteomes" id="UP001162131">
    <property type="component" value="Unassembled WGS sequence"/>
</dbReference>
<keyword evidence="4" id="KW-1185">Reference proteome</keyword>